<comment type="caution">
    <text evidence="8">The sequence shown here is derived from an EMBL/GenBank/DDBJ whole genome shotgun (WGS) entry which is preliminary data.</text>
</comment>
<protein>
    <recommendedName>
        <fullName evidence="7">Endolytic murein transglycosylase</fullName>
        <ecNumber evidence="7">4.2.2.29</ecNumber>
    </recommendedName>
    <alternativeName>
        <fullName evidence="7">Peptidoglycan lytic transglycosylase</fullName>
    </alternativeName>
    <alternativeName>
        <fullName evidence="7">Peptidoglycan polymerization terminase</fullName>
    </alternativeName>
</protein>
<dbReference type="EMBL" id="BMNK01000019">
    <property type="protein sequence ID" value="GGP15888.1"/>
    <property type="molecule type" value="Genomic_DNA"/>
</dbReference>
<keyword evidence="6 7" id="KW-0961">Cell wall biogenesis/degradation</keyword>
<organism evidence="8 9">
    <name type="scientific">Nonomuraea glycinis</name>
    <dbReference type="NCBI Taxonomy" id="2047744"/>
    <lineage>
        <taxon>Bacteria</taxon>
        <taxon>Bacillati</taxon>
        <taxon>Actinomycetota</taxon>
        <taxon>Actinomycetes</taxon>
        <taxon>Streptosporangiales</taxon>
        <taxon>Streptosporangiaceae</taxon>
        <taxon>Nonomuraea</taxon>
    </lineage>
</organism>
<evidence type="ECO:0000256" key="5">
    <source>
        <dbReference type="ARBA" id="ARBA00023239"/>
    </source>
</evidence>
<comment type="catalytic activity">
    <reaction evidence="7">
        <text>a peptidoglycan chain = a peptidoglycan chain with N-acetyl-1,6-anhydromuramyl-[peptide] at the reducing end + a peptidoglycan chain with N-acetylglucosamine at the non-reducing end.</text>
        <dbReference type="EC" id="4.2.2.29"/>
    </reaction>
</comment>
<comment type="function">
    <text evidence="7">Functions as a peptidoglycan terminase that cleaves nascent peptidoglycan strands endolytically to terminate their elongation.</text>
</comment>
<evidence type="ECO:0000313" key="9">
    <source>
        <dbReference type="Proteomes" id="UP000660745"/>
    </source>
</evidence>
<sequence length="348" mass="37358">MTGCSPCSTQPARRRSRALALGLTASVLALGAGGHAVLKPRLYPDDFDGGGGEPVTVRIAPGATAADVASTLAGAGVVASVGSFVNVAEQRSMASWLRPGHYRLRRGMAAAAALDLLLAPGSRVVRRVTVPEGLRVEETLRRVAAQSGLPLNELRAVDPALVETPAYAAGLEGFLFPATYEVEPAARGVDVLAAMVERFGVTARQLRLRQRAARVHLTPLEAVTVASIVQVEACAVPDYPKIARVIYNRLRRGLPLRLGSTLAYAQDGRTVSVTRSDSPYDTFTRKGLPPGPIANPGEKALMAALYPARGDWRWFVTTDPLHRITKFTNKESEFVRYRKELNENLGTN</sequence>
<evidence type="ECO:0000256" key="7">
    <source>
        <dbReference type="HAMAP-Rule" id="MF_02065"/>
    </source>
</evidence>
<dbReference type="EC" id="4.2.2.29" evidence="7"/>
<dbReference type="Pfam" id="PF02618">
    <property type="entry name" value="YceG"/>
    <property type="match status" value="1"/>
</dbReference>
<dbReference type="Proteomes" id="UP000660745">
    <property type="component" value="Unassembled WGS sequence"/>
</dbReference>
<evidence type="ECO:0000256" key="1">
    <source>
        <dbReference type="ARBA" id="ARBA00022475"/>
    </source>
</evidence>
<gene>
    <name evidence="7" type="primary">mltG</name>
    <name evidence="8" type="ORF">GCM10012278_77620</name>
</gene>
<dbReference type="AlphaFoldDB" id="A0A918AF42"/>
<dbReference type="Gene3D" id="3.30.1490.480">
    <property type="entry name" value="Endolytic murein transglycosylase"/>
    <property type="match status" value="1"/>
</dbReference>
<keyword evidence="3 7" id="KW-1133">Transmembrane helix</keyword>
<evidence type="ECO:0000256" key="6">
    <source>
        <dbReference type="ARBA" id="ARBA00023316"/>
    </source>
</evidence>
<dbReference type="InterPro" id="IPR003770">
    <property type="entry name" value="MLTG-like"/>
</dbReference>
<keyword evidence="9" id="KW-1185">Reference proteome</keyword>
<dbReference type="NCBIfam" id="TIGR00247">
    <property type="entry name" value="endolytic transglycosylase MltG"/>
    <property type="match status" value="1"/>
</dbReference>
<dbReference type="GO" id="GO:0071555">
    <property type="term" value="P:cell wall organization"/>
    <property type="evidence" value="ECO:0007669"/>
    <property type="project" value="UniProtKB-KW"/>
</dbReference>
<keyword evidence="4 7" id="KW-0472">Membrane</keyword>
<proteinExistence type="inferred from homology"/>
<keyword evidence="1 7" id="KW-1003">Cell membrane</keyword>
<name>A0A918AF42_9ACTN</name>
<dbReference type="HAMAP" id="MF_02065">
    <property type="entry name" value="MltG"/>
    <property type="match status" value="1"/>
</dbReference>
<evidence type="ECO:0000256" key="3">
    <source>
        <dbReference type="ARBA" id="ARBA00022989"/>
    </source>
</evidence>
<keyword evidence="2 7" id="KW-0812">Transmembrane</keyword>
<dbReference type="PANTHER" id="PTHR30518:SF2">
    <property type="entry name" value="ENDOLYTIC MUREIN TRANSGLYCOSYLASE"/>
    <property type="match status" value="1"/>
</dbReference>
<dbReference type="PANTHER" id="PTHR30518">
    <property type="entry name" value="ENDOLYTIC MUREIN TRANSGLYCOSYLASE"/>
    <property type="match status" value="1"/>
</dbReference>
<keyword evidence="5 7" id="KW-0456">Lyase</keyword>
<reference evidence="8" key="2">
    <citation type="submission" date="2020-09" db="EMBL/GenBank/DDBJ databases">
        <authorList>
            <person name="Sun Q."/>
            <person name="Zhou Y."/>
        </authorList>
    </citation>
    <scope>NUCLEOTIDE SEQUENCE</scope>
    <source>
        <strain evidence="8">CGMCC 4.7430</strain>
    </source>
</reference>
<evidence type="ECO:0000313" key="8">
    <source>
        <dbReference type="EMBL" id="GGP15888.1"/>
    </source>
</evidence>
<dbReference type="GO" id="GO:0009252">
    <property type="term" value="P:peptidoglycan biosynthetic process"/>
    <property type="evidence" value="ECO:0007669"/>
    <property type="project" value="UniProtKB-UniRule"/>
</dbReference>
<evidence type="ECO:0000256" key="4">
    <source>
        <dbReference type="ARBA" id="ARBA00023136"/>
    </source>
</evidence>
<dbReference type="RefSeq" id="WP_189143743.1">
    <property type="nucleotide sequence ID" value="NZ_BMNK01000019.1"/>
</dbReference>
<dbReference type="GO" id="GO:0005886">
    <property type="term" value="C:plasma membrane"/>
    <property type="evidence" value="ECO:0007669"/>
    <property type="project" value="UniProtKB-UniRule"/>
</dbReference>
<comment type="similarity">
    <text evidence="7">Belongs to the transglycosylase MltG family.</text>
</comment>
<accession>A0A918AF42</accession>
<reference evidence="8" key="1">
    <citation type="journal article" date="2014" name="Int. J. Syst. Evol. Microbiol.">
        <title>Complete genome sequence of Corynebacterium casei LMG S-19264T (=DSM 44701T), isolated from a smear-ripened cheese.</title>
        <authorList>
            <consortium name="US DOE Joint Genome Institute (JGI-PGF)"/>
            <person name="Walter F."/>
            <person name="Albersmeier A."/>
            <person name="Kalinowski J."/>
            <person name="Ruckert C."/>
        </authorList>
    </citation>
    <scope>NUCLEOTIDE SEQUENCE</scope>
    <source>
        <strain evidence="8">CGMCC 4.7430</strain>
    </source>
</reference>
<evidence type="ECO:0000256" key="2">
    <source>
        <dbReference type="ARBA" id="ARBA00022692"/>
    </source>
</evidence>
<feature type="site" description="Important for catalytic activity" evidence="7">
    <location>
        <position position="232"/>
    </location>
</feature>
<dbReference type="GO" id="GO:0008932">
    <property type="term" value="F:lytic endotransglycosylase activity"/>
    <property type="evidence" value="ECO:0007669"/>
    <property type="project" value="UniProtKB-UniRule"/>
</dbReference>